<dbReference type="PATRIC" id="fig|1454006.5.peg.2474"/>
<name>A0A0C5WN92_9FLAO</name>
<gene>
    <name evidence="1" type="ORF">AW14_12470</name>
</gene>
<proteinExistence type="predicted"/>
<dbReference type="InterPro" id="IPR012334">
    <property type="entry name" value="Pectin_lyas_fold"/>
</dbReference>
<dbReference type="RefSeq" id="WP_044639059.1">
    <property type="nucleotide sequence ID" value="NZ_CP007202.1"/>
</dbReference>
<dbReference type="Gene3D" id="2.160.20.10">
    <property type="entry name" value="Single-stranded right-handed beta-helix, Pectin lyase-like"/>
    <property type="match status" value="1"/>
</dbReference>
<dbReference type="STRING" id="1454006.AW14_12470"/>
<accession>A0A0C5WN92</accession>
<reference evidence="1 2" key="1">
    <citation type="submission" date="2014-02" db="EMBL/GenBank/DDBJ databases">
        <authorList>
            <person name="Young C.-C."/>
            <person name="Hameed A."/>
            <person name="Huang H.-C."/>
            <person name="Shahina M."/>
        </authorList>
    </citation>
    <scope>NUCLEOTIDE SEQUENCE [LARGE SCALE GENOMIC DNA]</scope>
    <source>
        <strain evidence="1 2">CC-SAMT-1</strain>
    </source>
</reference>
<sequence length="554" mass="62870">MKNLFSNFILVLVLLVINDTAIFAQELPKILQNKEVNDANYLPDFSFSGYRNGEAQIPVVFQKVFNASDYGVKANDEFDDTKAMQNAIKEASKYKGNVVLQLPAGRIILSDILYIERSNFVLRGAGAGDSGTNIYCPRPLMYCKNPEDLQELREYLIQFDKRQLEKQNNIDLPFFQYTWAGGFIWTRVPGERVKSYLEKYDKPYNVVAKVSKGKRGTFSLQVSDVQNLNIGDVVELQLFNKDGEKGKIIEELYKNQFVEIGSHHWNFPNLPLVKQQVTVVGISGNTLKINSPLTIDIISNYQAQLVSWKHLEEVGIENIKITFPQSVRIAHHLEQGYNGIYLTRLYNSWVKNVVIENADSGILSEEIANVTIKEITTTGDKMAHYTVALSGAYNVLAEKIKVYNKVVHPLSINTLTTKCVYLNCEVFVDPLFDQHSGANHQNLFDNIKVHVTPKVDRSYTLFVGGGAGYWKPSHGAYNTFWNINVNFLGGLDIMEPILLNGIEDGPFARIVGLNGNHNIKLLYGPKAHMEYINEYLDYIPSLYEFQLKKRLQNL</sequence>
<dbReference type="Proteomes" id="UP000032229">
    <property type="component" value="Chromosome"/>
</dbReference>
<organism evidence="1 2">
    <name type="scientific">Siansivirga zeaxanthinifaciens CC-SAMT-1</name>
    <dbReference type="NCBI Taxonomy" id="1454006"/>
    <lineage>
        <taxon>Bacteria</taxon>
        <taxon>Pseudomonadati</taxon>
        <taxon>Bacteroidota</taxon>
        <taxon>Flavobacteriia</taxon>
        <taxon>Flavobacteriales</taxon>
        <taxon>Flavobacteriaceae</taxon>
        <taxon>Siansivirga</taxon>
    </lineage>
</organism>
<dbReference type="OrthoDB" id="188639at2"/>
<protein>
    <submittedName>
        <fullName evidence="1">Uncharacterized protein</fullName>
    </submittedName>
</protein>
<dbReference type="SUPFAM" id="SSF51126">
    <property type="entry name" value="Pectin lyase-like"/>
    <property type="match status" value="2"/>
</dbReference>
<dbReference type="HOGENOM" id="CLU_482873_0_0_10"/>
<keyword evidence="2" id="KW-1185">Reference proteome</keyword>
<dbReference type="EMBL" id="CP007202">
    <property type="protein sequence ID" value="AJR04345.1"/>
    <property type="molecule type" value="Genomic_DNA"/>
</dbReference>
<dbReference type="KEGG" id="sze:AW14_12470"/>
<dbReference type="InterPro" id="IPR011050">
    <property type="entry name" value="Pectin_lyase_fold/virulence"/>
</dbReference>
<evidence type="ECO:0000313" key="2">
    <source>
        <dbReference type="Proteomes" id="UP000032229"/>
    </source>
</evidence>
<evidence type="ECO:0000313" key="1">
    <source>
        <dbReference type="EMBL" id="AJR04345.1"/>
    </source>
</evidence>
<dbReference type="AlphaFoldDB" id="A0A0C5WN92"/>